<dbReference type="InterPro" id="IPR051435">
    <property type="entry name" value="RING_finger_E3_ubiq-ligases"/>
</dbReference>
<accession>A0AAD7RQ99</accession>
<protein>
    <recommendedName>
        <fullName evidence="5">RING-type domain-containing protein</fullName>
    </recommendedName>
</protein>
<dbReference type="EMBL" id="JAINUG010000194">
    <property type="protein sequence ID" value="KAJ8388433.1"/>
    <property type="molecule type" value="Genomic_DNA"/>
</dbReference>
<evidence type="ECO:0000256" key="3">
    <source>
        <dbReference type="ARBA" id="ARBA00022833"/>
    </source>
</evidence>
<dbReference type="SMART" id="SM00184">
    <property type="entry name" value="RING"/>
    <property type="match status" value="2"/>
</dbReference>
<evidence type="ECO:0000313" key="7">
    <source>
        <dbReference type="Proteomes" id="UP001221898"/>
    </source>
</evidence>
<dbReference type="PROSITE" id="PS50089">
    <property type="entry name" value="ZF_RING_2"/>
    <property type="match status" value="2"/>
</dbReference>
<keyword evidence="3" id="KW-0862">Zinc</keyword>
<dbReference type="GO" id="GO:0061630">
    <property type="term" value="F:ubiquitin protein ligase activity"/>
    <property type="evidence" value="ECO:0007669"/>
    <property type="project" value="TreeGrafter"/>
</dbReference>
<dbReference type="SUPFAM" id="SSF57850">
    <property type="entry name" value="RING/U-box"/>
    <property type="match status" value="2"/>
</dbReference>
<keyword evidence="2 4" id="KW-0863">Zinc-finger</keyword>
<dbReference type="InterPro" id="IPR027370">
    <property type="entry name" value="Znf-RING_euk"/>
</dbReference>
<reference evidence="6" key="1">
    <citation type="journal article" date="2023" name="Science">
        <title>Genome structures resolve the early diversification of teleost fishes.</title>
        <authorList>
            <person name="Parey E."/>
            <person name="Louis A."/>
            <person name="Montfort J."/>
            <person name="Bouchez O."/>
            <person name="Roques C."/>
            <person name="Iampietro C."/>
            <person name="Lluch J."/>
            <person name="Castinel A."/>
            <person name="Donnadieu C."/>
            <person name="Desvignes T."/>
            <person name="Floi Bucao C."/>
            <person name="Jouanno E."/>
            <person name="Wen M."/>
            <person name="Mejri S."/>
            <person name="Dirks R."/>
            <person name="Jansen H."/>
            <person name="Henkel C."/>
            <person name="Chen W.J."/>
            <person name="Zahm M."/>
            <person name="Cabau C."/>
            <person name="Klopp C."/>
            <person name="Thompson A.W."/>
            <person name="Robinson-Rechavi M."/>
            <person name="Braasch I."/>
            <person name="Lecointre G."/>
            <person name="Bobe J."/>
            <person name="Postlethwait J.H."/>
            <person name="Berthelot C."/>
            <person name="Roest Crollius H."/>
            <person name="Guiguen Y."/>
        </authorList>
    </citation>
    <scope>NUCLEOTIDE SEQUENCE</scope>
    <source>
        <strain evidence="6">NC1722</strain>
    </source>
</reference>
<proteinExistence type="predicted"/>
<dbReference type="Pfam" id="PF13445">
    <property type="entry name" value="zf-RING_UBOX"/>
    <property type="match status" value="1"/>
</dbReference>
<dbReference type="AlphaFoldDB" id="A0AAD7RQ99"/>
<evidence type="ECO:0000259" key="5">
    <source>
        <dbReference type="PROSITE" id="PS50089"/>
    </source>
</evidence>
<dbReference type="GO" id="GO:0016567">
    <property type="term" value="P:protein ubiquitination"/>
    <property type="evidence" value="ECO:0007669"/>
    <property type="project" value="TreeGrafter"/>
</dbReference>
<dbReference type="Gene3D" id="3.30.40.10">
    <property type="entry name" value="Zinc/RING finger domain, C3HC4 (zinc finger)"/>
    <property type="match status" value="2"/>
</dbReference>
<dbReference type="InterPro" id="IPR001841">
    <property type="entry name" value="Znf_RING"/>
</dbReference>
<name>A0AAD7RQ99_9TELE</name>
<keyword evidence="1" id="KW-0479">Metal-binding</keyword>
<dbReference type="PANTHER" id="PTHR22791">
    <property type="entry name" value="RING-TYPE DOMAIN-CONTAINING PROTEIN"/>
    <property type="match status" value="1"/>
</dbReference>
<evidence type="ECO:0000256" key="2">
    <source>
        <dbReference type="ARBA" id="ARBA00022771"/>
    </source>
</evidence>
<gene>
    <name evidence="6" type="ORF">AAFF_G00133090</name>
</gene>
<evidence type="ECO:0000313" key="6">
    <source>
        <dbReference type="EMBL" id="KAJ8388433.1"/>
    </source>
</evidence>
<dbReference type="GO" id="GO:0008270">
    <property type="term" value="F:zinc ion binding"/>
    <property type="evidence" value="ECO:0007669"/>
    <property type="project" value="UniProtKB-KW"/>
</dbReference>
<dbReference type="Proteomes" id="UP001221898">
    <property type="component" value="Unassembled WGS sequence"/>
</dbReference>
<sequence length="191" mass="21005">MPVREEALACPVCFSEFDSSAHSPSTLPCSHTFCGSCLRHPSLVAGGRLRCPICRCLSWGRDTIYRNTDTAQAERRTQVESTVGVSIMDEAWFIQRCVLCCRTHSASPYRLECSHTLCPGCLRLLMALASPGWVTFLYCPRCQGQTAVFQATSTTPLLAAPERRPSATSVAQSLEQRQGRCCGVWVPCVLL</sequence>
<comment type="caution">
    <text evidence="6">The sequence shown here is derived from an EMBL/GenBank/DDBJ whole genome shotgun (WGS) entry which is preliminary data.</text>
</comment>
<keyword evidence="7" id="KW-1185">Reference proteome</keyword>
<dbReference type="InterPro" id="IPR013083">
    <property type="entry name" value="Znf_RING/FYVE/PHD"/>
</dbReference>
<evidence type="ECO:0000256" key="1">
    <source>
        <dbReference type="ARBA" id="ARBA00022723"/>
    </source>
</evidence>
<dbReference type="PROSITE" id="PS00518">
    <property type="entry name" value="ZF_RING_1"/>
    <property type="match status" value="2"/>
</dbReference>
<feature type="domain" description="RING-type" evidence="5">
    <location>
        <begin position="10"/>
        <end position="55"/>
    </location>
</feature>
<dbReference type="PANTHER" id="PTHR22791:SF6">
    <property type="entry name" value="RING-TYPE DOMAIN-CONTAINING PROTEIN"/>
    <property type="match status" value="1"/>
</dbReference>
<dbReference type="InterPro" id="IPR017907">
    <property type="entry name" value="Znf_RING_CS"/>
</dbReference>
<evidence type="ECO:0000256" key="4">
    <source>
        <dbReference type="PROSITE-ProRule" id="PRU00175"/>
    </source>
</evidence>
<organism evidence="6 7">
    <name type="scientific">Aldrovandia affinis</name>
    <dbReference type="NCBI Taxonomy" id="143900"/>
    <lineage>
        <taxon>Eukaryota</taxon>
        <taxon>Metazoa</taxon>
        <taxon>Chordata</taxon>
        <taxon>Craniata</taxon>
        <taxon>Vertebrata</taxon>
        <taxon>Euteleostomi</taxon>
        <taxon>Actinopterygii</taxon>
        <taxon>Neopterygii</taxon>
        <taxon>Teleostei</taxon>
        <taxon>Notacanthiformes</taxon>
        <taxon>Halosauridae</taxon>
        <taxon>Aldrovandia</taxon>
    </lineage>
</organism>
<feature type="domain" description="RING-type" evidence="5">
    <location>
        <begin position="97"/>
        <end position="143"/>
    </location>
</feature>